<sequence length="104" mass="12333">MKYDINRPEKETQDEKEKYVLKLYVTGNTLLSMRAIDNITRLCEEHFKGQYKLNIIDIYHRPSLAWRERIVATPMLLIERPLCHRSFVGDLSNTELLLAELKKL</sequence>
<dbReference type="InterPro" id="IPR039022">
    <property type="entry name" value="KaiB-like"/>
</dbReference>
<dbReference type="SUPFAM" id="SSF52833">
    <property type="entry name" value="Thioredoxin-like"/>
    <property type="match status" value="1"/>
</dbReference>
<name>A0ABR5SDS7_9BACT</name>
<dbReference type="Pfam" id="PF07689">
    <property type="entry name" value="KaiB"/>
    <property type="match status" value="1"/>
</dbReference>
<protein>
    <submittedName>
        <fullName evidence="2">Circadian clock protein KaiB</fullName>
    </submittedName>
</protein>
<keyword evidence="3" id="KW-1185">Reference proteome</keyword>
<dbReference type="RefSeq" id="WP_085053514.1">
    <property type="nucleotide sequence ID" value="NZ_LNQR01000117.1"/>
</dbReference>
<dbReference type="EMBL" id="LNQR01000117">
    <property type="protein sequence ID" value="KWT78289.1"/>
    <property type="molecule type" value="Genomic_DNA"/>
</dbReference>
<dbReference type="InterPro" id="IPR036249">
    <property type="entry name" value="Thioredoxin-like_sf"/>
</dbReference>
<evidence type="ECO:0000313" key="3">
    <source>
        <dbReference type="Proteomes" id="UP000060487"/>
    </source>
</evidence>
<feature type="domain" description="KaiB" evidence="1">
    <location>
        <begin position="22"/>
        <end position="103"/>
    </location>
</feature>
<dbReference type="SMART" id="SM01248">
    <property type="entry name" value="KaiB"/>
    <property type="match status" value="1"/>
</dbReference>
<dbReference type="PANTHER" id="PTHR41709:SF2">
    <property type="entry name" value="CIRCADIAN CLOCK PROTEIN KAIB2"/>
    <property type="match status" value="1"/>
</dbReference>
<dbReference type="InterPro" id="IPR011649">
    <property type="entry name" value="KaiB_domain"/>
</dbReference>
<evidence type="ECO:0000259" key="1">
    <source>
        <dbReference type="SMART" id="SM01248"/>
    </source>
</evidence>
<dbReference type="PANTHER" id="PTHR41709">
    <property type="entry name" value="KAIB-LIKE PROTEIN 1"/>
    <property type="match status" value="1"/>
</dbReference>
<reference evidence="2 3" key="1">
    <citation type="submission" date="2015-11" db="EMBL/GenBank/DDBJ databases">
        <authorList>
            <person name="Lin W."/>
        </authorList>
    </citation>
    <scope>NUCLEOTIDE SEQUENCE [LARGE SCALE GENOMIC DNA]</scope>
    <source>
        <strain evidence="2 3">HCH-1</strain>
    </source>
</reference>
<dbReference type="Gene3D" id="3.40.30.10">
    <property type="entry name" value="Glutaredoxin"/>
    <property type="match status" value="1"/>
</dbReference>
<proteinExistence type="predicted"/>
<organism evidence="2 3">
    <name type="scientific">Candidatus Magnetominusculus xianensis</name>
    <dbReference type="NCBI Taxonomy" id="1748249"/>
    <lineage>
        <taxon>Bacteria</taxon>
        <taxon>Pseudomonadati</taxon>
        <taxon>Nitrospirota</taxon>
        <taxon>Nitrospiria</taxon>
        <taxon>Nitrospirales</taxon>
        <taxon>Nitrospiraceae</taxon>
        <taxon>Candidatus Magnetominusculus</taxon>
    </lineage>
</organism>
<accession>A0ABR5SDS7</accession>
<comment type="caution">
    <text evidence="2">The sequence shown here is derived from an EMBL/GenBank/DDBJ whole genome shotgun (WGS) entry which is preliminary data.</text>
</comment>
<dbReference type="CDD" id="cd02978">
    <property type="entry name" value="KaiB_like"/>
    <property type="match status" value="1"/>
</dbReference>
<evidence type="ECO:0000313" key="2">
    <source>
        <dbReference type="EMBL" id="KWT78289.1"/>
    </source>
</evidence>
<gene>
    <name evidence="2" type="ORF">ASN18_2894</name>
</gene>
<dbReference type="Proteomes" id="UP000060487">
    <property type="component" value="Unassembled WGS sequence"/>
</dbReference>